<dbReference type="PANTHER" id="PTHR42973">
    <property type="entry name" value="BINDING OXIDOREDUCTASE, PUTATIVE (AFU_ORTHOLOGUE AFUA_1G17690)-RELATED"/>
    <property type="match status" value="1"/>
</dbReference>
<comment type="caution">
    <text evidence="6">The sequence shown here is derived from an EMBL/GenBank/DDBJ whole genome shotgun (WGS) entry which is preliminary data.</text>
</comment>
<dbReference type="InterPro" id="IPR016166">
    <property type="entry name" value="FAD-bd_PCMH"/>
</dbReference>
<dbReference type="InterPro" id="IPR036318">
    <property type="entry name" value="FAD-bd_PCMH-like_sf"/>
</dbReference>
<dbReference type="GO" id="GO:0071949">
    <property type="term" value="F:FAD binding"/>
    <property type="evidence" value="ECO:0007669"/>
    <property type="project" value="InterPro"/>
</dbReference>
<dbReference type="OrthoDB" id="2151789at2759"/>
<evidence type="ECO:0000256" key="3">
    <source>
        <dbReference type="ARBA" id="ARBA00022827"/>
    </source>
</evidence>
<dbReference type="InterPro" id="IPR016169">
    <property type="entry name" value="FAD-bd_PCMH_sub2"/>
</dbReference>
<evidence type="ECO:0000259" key="5">
    <source>
        <dbReference type="PROSITE" id="PS51387"/>
    </source>
</evidence>
<comment type="similarity">
    <text evidence="1">Belongs to the oxygen-dependent FAD-linked oxidoreductase family.</text>
</comment>
<keyword evidence="4" id="KW-0560">Oxidoreductase</keyword>
<dbReference type="STRING" id="1447875.A0A2B7X1H3"/>
<dbReference type="PROSITE" id="PS51387">
    <property type="entry name" value="FAD_PCMH"/>
    <property type="match status" value="1"/>
</dbReference>
<evidence type="ECO:0000256" key="2">
    <source>
        <dbReference type="ARBA" id="ARBA00022630"/>
    </source>
</evidence>
<keyword evidence="3" id="KW-0274">FAD</keyword>
<gene>
    <name evidence="6" type="ORF">AJ79_07596</name>
</gene>
<evidence type="ECO:0000256" key="4">
    <source>
        <dbReference type="ARBA" id="ARBA00023002"/>
    </source>
</evidence>
<dbReference type="InterPro" id="IPR050416">
    <property type="entry name" value="FAD-linked_Oxidoreductase"/>
</dbReference>
<feature type="domain" description="FAD-binding PCMH-type" evidence="5">
    <location>
        <begin position="1"/>
        <end position="117"/>
    </location>
</feature>
<dbReference type="Gene3D" id="3.40.462.20">
    <property type="match status" value="1"/>
</dbReference>
<dbReference type="Pfam" id="PF01565">
    <property type="entry name" value="FAD_binding_4"/>
    <property type="match status" value="1"/>
</dbReference>
<dbReference type="SUPFAM" id="SSF56176">
    <property type="entry name" value="FAD-binding/transporter-associated domain-like"/>
    <property type="match status" value="1"/>
</dbReference>
<keyword evidence="2" id="KW-0285">Flavoprotein</keyword>
<reference evidence="6 7" key="1">
    <citation type="submission" date="2017-10" db="EMBL/GenBank/DDBJ databases">
        <title>Comparative genomics in systemic dimorphic fungi from Ajellomycetaceae.</title>
        <authorList>
            <person name="Munoz J.F."/>
            <person name="Mcewen J.G."/>
            <person name="Clay O.K."/>
            <person name="Cuomo C.A."/>
        </authorList>
    </citation>
    <scope>NUCLEOTIDE SEQUENCE [LARGE SCALE GENOMIC DNA]</scope>
    <source>
        <strain evidence="6 7">UAMH5409</strain>
    </source>
</reference>
<dbReference type="EMBL" id="PDNB01000157">
    <property type="protein sequence ID" value="PGH02592.1"/>
    <property type="molecule type" value="Genomic_DNA"/>
</dbReference>
<dbReference type="Gene3D" id="3.30.465.10">
    <property type="match status" value="1"/>
</dbReference>
<name>A0A2B7X1H3_9EURO</name>
<evidence type="ECO:0000313" key="6">
    <source>
        <dbReference type="EMBL" id="PGH02592.1"/>
    </source>
</evidence>
<dbReference type="AlphaFoldDB" id="A0A2B7X1H3"/>
<dbReference type="InterPro" id="IPR006094">
    <property type="entry name" value="Oxid_FAD_bind_N"/>
</dbReference>
<proteinExistence type="inferred from homology"/>
<dbReference type="PANTHER" id="PTHR42973:SF34">
    <property type="entry name" value="FAD BINDING DOMAIN PROTEIN (AFU_ORTHOLOGUE AFUA_3G02770)"/>
    <property type="match status" value="1"/>
</dbReference>
<dbReference type="GO" id="GO:0016491">
    <property type="term" value="F:oxidoreductase activity"/>
    <property type="evidence" value="ECO:0007669"/>
    <property type="project" value="UniProtKB-KW"/>
</dbReference>
<evidence type="ECO:0000313" key="7">
    <source>
        <dbReference type="Proteomes" id="UP000223968"/>
    </source>
</evidence>
<keyword evidence="7" id="KW-1185">Reference proteome</keyword>
<accession>A0A2B7X1H3</accession>
<sequence>MRSFNEITILPGKKTAVLGTANTWYDVYKALEAQNLTAVGARSGGVGVGGYILAGRISSLSNLHGCACANVQTYQVVGAYGGILDTVAKYPDVFSALCCGGNIFGVVTTFTVNLYPQGPLWHSIRKFGMDKKHALLKAYVNIGRNMDKDPSSSSSFTSFAVTGEYERITVGLENVDGLSYPPIFGDMKAIPALFETSNVQYMSEITKKSAAQAPSGSRYTKWTYTFKLDATLAEFAVDTFLKAVRPLKHILGIKASCTFETISKPMLKHMDKNAFGLSAENGPYSLLLLSATWTNKADDVTFYNVFSSIIEMIRAEAKKSHLHVGYLYMNYASQFQDVFSSYGPENIELLRATSQHYDPKHHLERLQPGYFKINGSAPAKLVRIVASWCPSQISMSRVVTIFCELLSLVIFNVKQISSLS</sequence>
<dbReference type="Proteomes" id="UP000223968">
    <property type="component" value="Unassembled WGS sequence"/>
</dbReference>
<organism evidence="6 7">
    <name type="scientific">Helicocarpus griseus UAMH5409</name>
    <dbReference type="NCBI Taxonomy" id="1447875"/>
    <lineage>
        <taxon>Eukaryota</taxon>
        <taxon>Fungi</taxon>
        <taxon>Dikarya</taxon>
        <taxon>Ascomycota</taxon>
        <taxon>Pezizomycotina</taxon>
        <taxon>Eurotiomycetes</taxon>
        <taxon>Eurotiomycetidae</taxon>
        <taxon>Onygenales</taxon>
        <taxon>Ajellomycetaceae</taxon>
        <taxon>Helicocarpus</taxon>
    </lineage>
</organism>
<protein>
    <recommendedName>
        <fullName evidence="5">FAD-binding PCMH-type domain-containing protein</fullName>
    </recommendedName>
</protein>
<evidence type="ECO:0000256" key="1">
    <source>
        <dbReference type="ARBA" id="ARBA00005466"/>
    </source>
</evidence>